<dbReference type="Gene3D" id="3.10.450.50">
    <property type="match status" value="1"/>
</dbReference>
<keyword evidence="3" id="KW-1185">Reference proteome</keyword>
<evidence type="ECO:0000259" key="1">
    <source>
        <dbReference type="Pfam" id="PF07858"/>
    </source>
</evidence>
<dbReference type="InterPro" id="IPR013100">
    <property type="entry name" value="LEH"/>
</dbReference>
<dbReference type="Pfam" id="PF07858">
    <property type="entry name" value="LEH"/>
    <property type="match status" value="1"/>
</dbReference>
<dbReference type="EMBL" id="JAPJDO010000066">
    <property type="protein sequence ID" value="MCX2941278.1"/>
    <property type="molecule type" value="Genomic_DNA"/>
</dbReference>
<dbReference type="SUPFAM" id="SSF54427">
    <property type="entry name" value="NTF2-like"/>
    <property type="match status" value="1"/>
</dbReference>
<accession>A0ABT3SQ08</accession>
<gene>
    <name evidence="2" type="ORF">ORI27_31815</name>
</gene>
<organism evidence="2 3">
    <name type="scientific">Mycobacterium pinniadriaticum</name>
    <dbReference type="NCBI Taxonomy" id="2994102"/>
    <lineage>
        <taxon>Bacteria</taxon>
        <taxon>Bacillati</taxon>
        <taxon>Actinomycetota</taxon>
        <taxon>Actinomycetes</taxon>
        <taxon>Mycobacteriales</taxon>
        <taxon>Mycobacteriaceae</taxon>
        <taxon>Mycobacterium</taxon>
    </lineage>
</organism>
<name>A0ABT3SQ08_9MYCO</name>
<sequence length="115" mass="12889">MRPEDVVRAQLQAWSSGDADKITSYFADDAIWENVPIGVVRGQDEIRKSVEGYLSHITEMNIEVLNLATAGSLVLTERIDHFVWDGKATAARCMGAFEVSGDKITAWRDYFDRGH</sequence>
<dbReference type="RefSeq" id="WP_266001193.1">
    <property type="nucleotide sequence ID" value="NZ_JAPJDN010000066.1"/>
</dbReference>
<dbReference type="InterPro" id="IPR011944">
    <property type="entry name" value="Steroid_delta5-4_isomerase"/>
</dbReference>
<proteinExistence type="predicted"/>
<feature type="domain" description="Limonene-1,2-epoxide hydrolase" evidence="1">
    <location>
        <begin position="5"/>
        <end position="112"/>
    </location>
</feature>
<reference evidence="2 3" key="1">
    <citation type="submission" date="2022-11" db="EMBL/GenBank/DDBJ databases">
        <title>Mycobacterium sp. nov.</title>
        <authorList>
            <person name="Papic B."/>
            <person name="Spicic S."/>
            <person name="Duvnjak S."/>
        </authorList>
    </citation>
    <scope>NUCLEOTIDE SEQUENCE [LARGE SCALE GENOMIC DNA]</scope>
    <source>
        <strain evidence="2 3">CVI_P4</strain>
    </source>
</reference>
<protein>
    <submittedName>
        <fullName evidence="2">SgcJ/EcaC family oxidoreductase</fullName>
    </submittedName>
</protein>
<dbReference type="InterPro" id="IPR032710">
    <property type="entry name" value="NTF2-like_dom_sf"/>
</dbReference>
<evidence type="ECO:0000313" key="2">
    <source>
        <dbReference type="EMBL" id="MCX2941278.1"/>
    </source>
</evidence>
<evidence type="ECO:0000313" key="3">
    <source>
        <dbReference type="Proteomes" id="UP001300745"/>
    </source>
</evidence>
<dbReference type="NCBIfam" id="TIGR02246">
    <property type="entry name" value="SgcJ/EcaC family oxidoreductase"/>
    <property type="match status" value="1"/>
</dbReference>
<dbReference type="Proteomes" id="UP001300745">
    <property type="component" value="Unassembled WGS sequence"/>
</dbReference>
<comment type="caution">
    <text evidence="2">The sequence shown here is derived from an EMBL/GenBank/DDBJ whole genome shotgun (WGS) entry which is preliminary data.</text>
</comment>